<dbReference type="OrthoDB" id="120976at2759"/>
<dbReference type="STRING" id="157072.A0A024TJZ1"/>
<dbReference type="InterPro" id="IPR032675">
    <property type="entry name" value="LRR_dom_sf"/>
</dbReference>
<dbReference type="Gene3D" id="3.80.10.10">
    <property type="entry name" value="Ribonuclease Inhibitor"/>
    <property type="match status" value="3"/>
</dbReference>
<accession>A0A024TJZ1</accession>
<dbReference type="GeneID" id="20088834"/>
<feature type="region of interest" description="Disordered" evidence="1">
    <location>
        <begin position="436"/>
        <end position="460"/>
    </location>
</feature>
<feature type="compositionally biased region" description="Low complexity" evidence="1">
    <location>
        <begin position="445"/>
        <end position="460"/>
    </location>
</feature>
<dbReference type="InterPro" id="IPR001611">
    <property type="entry name" value="Leu-rich_rpt"/>
</dbReference>
<dbReference type="InterPro" id="IPR052394">
    <property type="entry name" value="LRR-containing"/>
</dbReference>
<dbReference type="AlphaFoldDB" id="A0A024TJZ1"/>
<dbReference type="PANTHER" id="PTHR24114:SF2">
    <property type="entry name" value="F-BOX DOMAIN-CONTAINING PROTEIN-RELATED"/>
    <property type="match status" value="1"/>
</dbReference>
<dbReference type="SMART" id="SM00368">
    <property type="entry name" value="LRR_RI"/>
    <property type="match status" value="8"/>
</dbReference>
<evidence type="ECO:0000313" key="2">
    <source>
        <dbReference type="EMBL" id="ETV94455.1"/>
    </source>
</evidence>
<dbReference type="RefSeq" id="XP_008876770.1">
    <property type="nucleotide sequence ID" value="XM_008878548.1"/>
</dbReference>
<dbReference type="EMBL" id="KI913985">
    <property type="protein sequence ID" value="ETV94455.1"/>
    <property type="molecule type" value="Genomic_DNA"/>
</dbReference>
<sequence length="768" mass="84067">MAAPVARQQTSTSGDLPPRFSLGAAQSRVVEALEVDPVFFLNEPGFEAARHQKLKHCCKRVRVWRKNAPNPLVAFRSQMDLGTGQPAQKKERRIHVAVLLNGILDAYEQCITRYDDILAIESLPEYFANTIMQKANGRKNGVDQVQATIAAMLHATAHPRVRAFSNLCGLKTDADATTDAYNSTFNPPEKTVMFLRCVEKIFRVKLRDKAVGEIDPTASSIASIVFHNIGLPQAAAKIVVHELFNEPDPYWAFQYLEPVCGELHVQRQWPATAQAELVDLVSKQTSSSRGMRKIDGDLFLELLLQTWNRRAMQLYSALDAACDAEDADSARQVRQALDKCALDKKVVPLQPFEVAGFQRIVEEFWLADVPWHDPAILNEYLFGCTRPIKEIRALFHAFRDECSPALASTWAWETWPWESEWDWGSLELLPTPPIQSPSSLTRHGSTLTPPSSQTSSQSDSGHLNLGHFGLGDRVMQKVGQFLNQSTSSRRRLKTLVLHDNSIADKGCATIIHAVTHAQHALVTLDLSNNRIHADGIAALSDAVQSPKCQLQTLLLSKNRVGDVVGRSLLTALANNLTLQTVDLSENGLQACGHAVALVLRSHPKLRQLDLSWNLLRGSHAVAVAMSLGDNNCLESLNVSSNAFGEAGMLSLAQALTRNTALRMLNVGHNSIHSVKDVSKLSKLLRANSTLHTLVLSGNPFGETIATALSKLNRPSPQLHLELEGCTLTTSSTYALPKAREDGDQGAATTQVDSVSTCVASGSGASRAL</sequence>
<gene>
    <name evidence="2" type="ORF">H310_11784</name>
</gene>
<dbReference type="PANTHER" id="PTHR24114">
    <property type="entry name" value="LEUCINE RICH REPEAT FAMILY PROTEIN"/>
    <property type="match status" value="1"/>
</dbReference>
<evidence type="ECO:0000256" key="1">
    <source>
        <dbReference type="SAM" id="MobiDB-lite"/>
    </source>
</evidence>
<protein>
    <submittedName>
        <fullName evidence="2">Uncharacterized protein</fullName>
    </submittedName>
</protein>
<name>A0A024TJZ1_9STRA</name>
<dbReference type="VEuPathDB" id="FungiDB:H310_11784"/>
<proteinExistence type="predicted"/>
<organism evidence="2">
    <name type="scientific">Aphanomyces invadans</name>
    <dbReference type="NCBI Taxonomy" id="157072"/>
    <lineage>
        <taxon>Eukaryota</taxon>
        <taxon>Sar</taxon>
        <taxon>Stramenopiles</taxon>
        <taxon>Oomycota</taxon>
        <taxon>Saprolegniomycetes</taxon>
        <taxon>Saprolegniales</taxon>
        <taxon>Verrucalvaceae</taxon>
        <taxon>Aphanomyces</taxon>
    </lineage>
</organism>
<dbReference type="eggNOG" id="KOG4308">
    <property type="taxonomic scope" value="Eukaryota"/>
</dbReference>
<reference evidence="2" key="1">
    <citation type="submission" date="2013-12" db="EMBL/GenBank/DDBJ databases">
        <title>The Genome Sequence of Aphanomyces invadans NJM9701.</title>
        <authorList>
            <consortium name="The Broad Institute Genomics Platform"/>
            <person name="Russ C."/>
            <person name="Tyler B."/>
            <person name="van West P."/>
            <person name="Dieguez-Uribeondo J."/>
            <person name="Young S.K."/>
            <person name="Zeng Q."/>
            <person name="Gargeya S."/>
            <person name="Fitzgerald M."/>
            <person name="Abouelleil A."/>
            <person name="Alvarado L."/>
            <person name="Chapman S.B."/>
            <person name="Gainer-Dewar J."/>
            <person name="Goldberg J."/>
            <person name="Griggs A."/>
            <person name="Gujja S."/>
            <person name="Hansen M."/>
            <person name="Howarth C."/>
            <person name="Imamovic A."/>
            <person name="Ireland A."/>
            <person name="Larimer J."/>
            <person name="McCowan C."/>
            <person name="Murphy C."/>
            <person name="Pearson M."/>
            <person name="Poon T.W."/>
            <person name="Priest M."/>
            <person name="Roberts A."/>
            <person name="Saif S."/>
            <person name="Shea T."/>
            <person name="Sykes S."/>
            <person name="Wortman J."/>
            <person name="Nusbaum C."/>
            <person name="Birren B."/>
        </authorList>
    </citation>
    <scope>NUCLEOTIDE SEQUENCE [LARGE SCALE GENOMIC DNA]</scope>
    <source>
        <strain evidence="2">NJM9701</strain>
    </source>
</reference>
<dbReference type="PROSITE" id="PS51450">
    <property type="entry name" value="LRR"/>
    <property type="match status" value="1"/>
</dbReference>
<dbReference type="SUPFAM" id="SSF52047">
    <property type="entry name" value="RNI-like"/>
    <property type="match status" value="1"/>
</dbReference>
<dbReference type="Pfam" id="PF13516">
    <property type="entry name" value="LRR_6"/>
    <property type="match status" value="3"/>
</dbReference>